<dbReference type="InParanoid" id="A0A0C3C2U8"/>
<keyword evidence="11" id="KW-1185">Reference proteome</keyword>
<evidence type="ECO:0000313" key="10">
    <source>
        <dbReference type="EMBL" id="KIM93203.1"/>
    </source>
</evidence>
<evidence type="ECO:0000259" key="9">
    <source>
        <dbReference type="PROSITE" id="PS51635"/>
    </source>
</evidence>
<evidence type="ECO:0000256" key="3">
    <source>
        <dbReference type="ARBA" id="ARBA00022833"/>
    </source>
</evidence>
<proteinExistence type="predicted"/>
<evidence type="ECO:0000259" key="8">
    <source>
        <dbReference type="PROSITE" id="PS50089"/>
    </source>
</evidence>
<evidence type="ECO:0000313" key="11">
    <source>
        <dbReference type="Proteomes" id="UP000054321"/>
    </source>
</evidence>
<dbReference type="SUPFAM" id="SSF57850">
    <property type="entry name" value="RING/U-box"/>
    <property type="match status" value="1"/>
</dbReference>
<evidence type="ECO:0000256" key="2">
    <source>
        <dbReference type="ARBA" id="ARBA00022771"/>
    </source>
</evidence>
<feature type="domain" description="PNPLA" evidence="9">
    <location>
        <begin position="488"/>
        <end position="697"/>
    </location>
</feature>
<evidence type="ECO:0000256" key="6">
    <source>
        <dbReference type="PROSITE-ProRule" id="PRU01161"/>
    </source>
</evidence>
<keyword evidence="4 6" id="KW-0443">Lipid metabolism</keyword>
<evidence type="ECO:0000256" key="4">
    <source>
        <dbReference type="ARBA" id="ARBA00023098"/>
    </source>
</evidence>
<dbReference type="EMBL" id="KN832898">
    <property type="protein sequence ID" value="KIM93203.1"/>
    <property type="molecule type" value="Genomic_DNA"/>
</dbReference>
<dbReference type="Gene3D" id="3.40.1090.10">
    <property type="entry name" value="Cytosolic phospholipase A2 catalytic domain"/>
    <property type="match status" value="1"/>
</dbReference>
<dbReference type="PANTHER" id="PTHR24185:SF8">
    <property type="entry name" value="PNPLA DOMAIN-CONTAINING PROTEIN"/>
    <property type="match status" value="1"/>
</dbReference>
<reference evidence="11" key="2">
    <citation type="submission" date="2015-01" db="EMBL/GenBank/DDBJ databases">
        <title>Evolutionary Origins and Diversification of the Mycorrhizal Mutualists.</title>
        <authorList>
            <consortium name="DOE Joint Genome Institute"/>
            <consortium name="Mycorrhizal Genomics Consortium"/>
            <person name="Kohler A."/>
            <person name="Kuo A."/>
            <person name="Nagy L.G."/>
            <person name="Floudas D."/>
            <person name="Copeland A."/>
            <person name="Barry K.W."/>
            <person name="Cichocki N."/>
            <person name="Veneault-Fourrey C."/>
            <person name="LaButti K."/>
            <person name="Lindquist E.A."/>
            <person name="Lipzen A."/>
            <person name="Lundell T."/>
            <person name="Morin E."/>
            <person name="Murat C."/>
            <person name="Riley R."/>
            <person name="Ohm R."/>
            <person name="Sun H."/>
            <person name="Tunlid A."/>
            <person name="Henrissat B."/>
            <person name="Grigoriev I.V."/>
            <person name="Hibbett D.S."/>
            <person name="Martin F."/>
        </authorList>
    </citation>
    <scope>NUCLEOTIDE SEQUENCE [LARGE SCALE GENOMIC DNA]</scope>
    <source>
        <strain evidence="11">Zn</strain>
    </source>
</reference>
<dbReference type="GO" id="GO:0046486">
    <property type="term" value="P:glycerolipid metabolic process"/>
    <property type="evidence" value="ECO:0007669"/>
    <property type="project" value="UniProtKB-ARBA"/>
</dbReference>
<dbReference type="GO" id="GO:0016020">
    <property type="term" value="C:membrane"/>
    <property type="evidence" value="ECO:0007669"/>
    <property type="project" value="TreeGrafter"/>
</dbReference>
<feature type="short sequence motif" description="DGA/G" evidence="6">
    <location>
        <begin position="684"/>
        <end position="686"/>
    </location>
</feature>
<feature type="domain" description="RING-type" evidence="8">
    <location>
        <begin position="421"/>
        <end position="468"/>
    </location>
</feature>
<keyword evidence="2 5" id="KW-0863">Zinc-finger</keyword>
<dbReference type="CDD" id="cd07199">
    <property type="entry name" value="Pat17_PNPLA8_PNPLA9_like"/>
    <property type="match status" value="1"/>
</dbReference>
<dbReference type="GO" id="GO:0047499">
    <property type="term" value="F:calcium-independent phospholipase A2 activity"/>
    <property type="evidence" value="ECO:0007669"/>
    <property type="project" value="TreeGrafter"/>
</dbReference>
<dbReference type="OrthoDB" id="5384553at2759"/>
<dbReference type="SMART" id="SM00184">
    <property type="entry name" value="RING"/>
    <property type="match status" value="1"/>
</dbReference>
<evidence type="ECO:0000256" key="1">
    <source>
        <dbReference type="ARBA" id="ARBA00022723"/>
    </source>
</evidence>
<feature type="active site" description="Nucleophile" evidence="6">
    <location>
        <position position="528"/>
    </location>
</feature>
<keyword evidence="6" id="KW-0442">Lipid degradation</keyword>
<keyword evidence="3" id="KW-0862">Zinc</keyword>
<dbReference type="PROSITE" id="PS50089">
    <property type="entry name" value="ZF_RING_2"/>
    <property type="match status" value="1"/>
</dbReference>
<reference evidence="10 11" key="1">
    <citation type="submission" date="2014-04" db="EMBL/GenBank/DDBJ databases">
        <authorList>
            <consortium name="DOE Joint Genome Institute"/>
            <person name="Kuo A."/>
            <person name="Martino E."/>
            <person name="Perotto S."/>
            <person name="Kohler A."/>
            <person name="Nagy L.G."/>
            <person name="Floudas D."/>
            <person name="Copeland A."/>
            <person name="Barry K.W."/>
            <person name="Cichocki N."/>
            <person name="Veneault-Fourrey C."/>
            <person name="LaButti K."/>
            <person name="Lindquist E.A."/>
            <person name="Lipzen A."/>
            <person name="Lundell T."/>
            <person name="Morin E."/>
            <person name="Murat C."/>
            <person name="Sun H."/>
            <person name="Tunlid A."/>
            <person name="Henrissat B."/>
            <person name="Grigoriev I.V."/>
            <person name="Hibbett D.S."/>
            <person name="Martin F."/>
            <person name="Nordberg H.P."/>
            <person name="Cantor M.N."/>
            <person name="Hua S.X."/>
        </authorList>
    </citation>
    <scope>NUCLEOTIDE SEQUENCE [LARGE SCALE GENOMIC DNA]</scope>
    <source>
        <strain evidence="10 11">Zn</strain>
    </source>
</reference>
<keyword evidence="1" id="KW-0479">Metal-binding</keyword>
<dbReference type="AlphaFoldDB" id="A0A0C3C2U8"/>
<gene>
    <name evidence="10" type="ORF">OIDMADRAFT_138216</name>
</gene>
<name>A0A0C3C2U8_OIDMZ</name>
<dbReference type="InterPro" id="IPR002641">
    <property type="entry name" value="PNPLA_dom"/>
</dbReference>
<sequence length="985" mass="111665">MASCAHQQWLRLNEDENGFAVQYGSRLYNITNSFLSPARQYPSLIFFIGKRAKARALRALFPGSDISSCWRSGVANIRADQTSTNDDYPILIADSSPEYTHSYSRVKDICHETITHHVSWPDDENGLPTQQDLIDHVHARLLSLFTDVLCIFAQDCGGIDKVAERLAAWTAIGSASSLPTSVRPRLLVVTSINGNDFHAEALRFRLRVFSDSKFSDLFSSLNVVNILGLGRAQRGDFSGLGEILGEETRAARRERVNTHTLFSMVHLAAFFDMALREFAASPRQTFDFIQHTREDNPTPPNFQRHLASFMTLCSEKELPESILWDFIASAIVLDCFPPDMHLFNPSEVFHTFYRPACLLGINDFAASRQLSTELVCADIEGHIISMFSHMKYGGQTAVALRLQSLERNRQYWQLLRSNVDCFICLQRKPEHVMGCGHGICDPCVTIRGFSQPTRGREYHYEITTCPQCGTDISFQVRIVPPTCGIRFLAIDGGGSRGIVSLGFMEELRQALGLRYAVQDNFDYCIGTSSGGIATIGLFGKHWTPKKCIAFFQRFARNIFPSRRNARVSICAIIKRLFSFYFEDGKYDATLLEGVMKEALGLDPIFTPPKSRSSGIKFAVTATTISDATLCLMSNYNGEGSHRYKHLRAAQPDDELSLWEAARCTTAAPTYFKPKFLPLFGTFQDGGLKYNNPVRPGMREVRRIWKDRDCDLVLSIGTGFEQKLMSPVASNVRNLLQDGALARLYRASMDSLSLNGQMSWEDHWFGLGEEAKKRHFRLNLPLAGKEPNIDDVDQMPYLYDQIRLHLGDMEGIARAFKAVSFFFELDEPLVKEGGRYRCRGSILSRSPDSPHLVQNLETCFPSAQFFTMETPIGFLSSNDICSQCGRFQKAVVFYVRHPSDLVDVYIAFNRLYRQSISSFPEAMQHFEERQRIRAKFGQPDHRSRVEPPRDPSCRCDLQRLWKSMPSTESKKRPLTTWTRSRKRRCI</sequence>
<feature type="short sequence motif" description="GXGXXG" evidence="6">
    <location>
        <begin position="492"/>
        <end position="497"/>
    </location>
</feature>
<dbReference type="Gene3D" id="3.30.40.10">
    <property type="entry name" value="Zinc/RING finger domain, C3HC4 (zinc finger)"/>
    <property type="match status" value="1"/>
</dbReference>
<dbReference type="PANTHER" id="PTHR24185">
    <property type="entry name" value="CALCIUM-INDEPENDENT PHOSPHOLIPASE A2-GAMMA"/>
    <property type="match status" value="1"/>
</dbReference>
<feature type="region of interest" description="Disordered" evidence="7">
    <location>
        <begin position="964"/>
        <end position="985"/>
    </location>
</feature>
<dbReference type="InterPro" id="IPR001841">
    <property type="entry name" value="Znf_RING"/>
</dbReference>
<dbReference type="GO" id="GO:0016042">
    <property type="term" value="P:lipid catabolic process"/>
    <property type="evidence" value="ECO:0007669"/>
    <property type="project" value="UniProtKB-UniRule"/>
</dbReference>
<feature type="active site" description="Proton acceptor" evidence="6">
    <location>
        <position position="684"/>
    </location>
</feature>
<accession>A0A0C3C2U8</accession>
<dbReference type="STRING" id="913774.A0A0C3C2U8"/>
<dbReference type="InterPro" id="IPR017907">
    <property type="entry name" value="Znf_RING_CS"/>
</dbReference>
<organism evidence="10 11">
    <name type="scientific">Oidiodendron maius (strain Zn)</name>
    <dbReference type="NCBI Taxonomy" id="913774"/>
    <lineage>
        <taxon>Eukaryota</taxon>
        <taxon>Fungi</taxon>
        <taxon>Dikarya</taxon>
        <taxon>Ascomycota</taxon>
        <taxon>Pezizomycotina</taxon>
        <taxon>Leotiomycetes</taxon>
        <taxon>Leotiomycetes incertae sedis</taxon>
        <taxon>Myxotrichaceae</taxon>
        <taxon>Oidiodendron</taxon>
    </lineage>
</organism>
<dbReference type="Proteomes" id="UP000054321">
    <property type="component" value="Unassembled WGS sequence"/>
</dbReference>
<dbReference type="InterPro" id="IPR013083">
    <property type="entry name" value="Znf_RING/FYVE/PHD"/>
</dbReference>
<dbReference type="InterPro" id="IPR016035">
    <property type="entry name" value="Acyl_Trfase/lysoPLipase"/>
</dbReference>
<dbReference type="PROSITE" id="PS51635">
    <property type="entry name" value="PNPLA"/>
    <property type="match status" value="1"/>
</dbReference>
<dbReference type="GO" id="GO:0008270">
    <property type="term" value="F:zinc ion binding"/>
    <property type="evidence" value="ECO:0007669"/>
    <property type="project" value="UniProtKB-KW"/>
</dbReference>
<keyword evidence="6" id="KW-0378">Hydrolase</keyword>
<dbReference type="SUPFAM" id="SSF52151">
    <property type="entry name" value="FabD/lysophospholipase-like"/>
    <property type="match status" value="1"/>
</dbReference>
<evidence type="ECO:0008006" key="12">
    <source>
        <dbReference type="Google" id="ProtNLM"/>
    </source>
</evidence>
<evidence type="ECO:0000256" key="7">
    <source>
        <dbReference type="SAM" id="MobiDB-lite"/>
    </source>
</evidence>
<dbReference type="GO" id="GO:0019369">
    <property type="term" value="P:arachidonate metabolic process"/>
    <property type="evidence" value="ECO:0007669"/>
    <property type="project" value="TreeGrafter"/>
</dbReference>
<feature type="short sequence motif" description="GXSXG" evidence="6">
    <location>
        <begin position="526"/>
        <end position="530"/>
    </location>
</feature>
<dbReference type="PROSITE" id="PS00518">
    <property type="entry name" value="ZF_RING_1"/>
    <property type="match status" value="1"/>
</dbReference>
<dbReference type="Pfam" id="PF01734">
    <property type="entry name" value="Patatin"/>
    <property type="match status" value="1"/>
</dbReference>
<protein>
    <recommendedName>
        <fullName evidence="12">PNPLA domain-containing protein</fullName>
    </recommendedName>
</protein>
<evidence type="ECO:0000256" key="5">
    <source>
        <dbReference type="PROSITE-ProRule" id="PRU00175"/>
    </source>
</evidence>
<dbReference type="HOGENOM" id="CLU_003059_1_1_1"/>